<evidence type="ECO:0000256" key="1">
    <source>
        <dbReference type="SAM" id="Phobius"/>
    </source>
</evidence>
<name>A0A0R2BIH6_9LACO</name>
<dbReference type="EMBL" id="AYYK01000004">
    <property type="protein sequence ID" value="KRM79341.1"/>
    <property type="molecule type" value="Genomic_DNA"/>
</dbReference>
<keyword evidence="1" id="KW-0812">Transmembrane</keyword>
<dbReference type="PATRIC" id="fig|1423738.3.peg.1533"/>
<gene>
    <name evidence="2" type="ORF">FC84_GL001516</name>
</gene>
<accession>A0A0R2BIH6</accession>
<feature type="transmembrane region" description="Helical" evidence="1">
    <location>
        <begin position="9"/>
        <end position="27"/>
    </location>
</feature>
<dbReference type="OrthoDB" id="2292893at2"/>
<reference evidence="2 3" key="1">
    <citation type="journal article" date="2015" name="Genome Announc.">
        <title>Expanding the biotechnology potential of lactobacilli through comparative genomics of 213 strains and associated genera.</title>
        <authorList>
            <person name="Sun Z."/>
            <person name="Harris H.M."/>
            <person name="McCann A."/>
            <person name="Guo C."/>
            <person name="Argimon S."/>
            <person name="Zhang W."/>
            <person name="Yang X."/>
            <person name="Jeffery I.B."/>
            <person name="Cooney J.C."/>
            <person name="Kagawa T.F."/>
            <person name="Liu W."/>
            <person name="Song Y."/>
            <person name="Salvetti E."/>
            <person name="Wrobel A."/>
            <person name="Rasinkangas P."/>
            <person name="Parkhill J."/>
            <person name="Rea M.C."/>
            <person name="O'Sullivan O."/>
            <person name="Ritari J."/>
            <person name="Douillard F.P."/>
            <person name="Paul Ross R."/>
            <person name="Yang R."/>
            <person name="Briner A.E."/>
            <person name="Felis G.E."/>
            <person name="de Vos W.M."/>
            <person name="Barrangou R."/>
            <person name="Klaenhammer T.R."/>
            <person name="Caufield P.W."/>
            <person name="Cui Y."/>
            <person name="Zhang H."/>
            <person name="O'Toole P.W."/>
        </authorList>
    </citation>
    <scope>NUCLEOTIDE SEQUENCE [LARGE SCALE GENOMIC DNA]</scope>
    <source>
        <strain evidence="2 3">DSM 20335</strain>
    </source>
</reference>
<evidence type="ECO:0000313" key="3">
    <source>
        <dbReference type="Proteomes" id="UP000051813"/>
    </source>
</evidence>
<dbReference type="AlphaFoldDB" id="A0A0R2BIH6"/>
<proteinExistence type="predicted"/>
<comment type="caution">
    <text evidence="2">The sequence shown here is derived from an EMBL/GenBank/DDBJ whole genome shotgun (WGS) entry which is preliminary data.</text>
</comment>
<protein>
    <submittedName>
        <fullName evidence="2">Uncharacterized protein</fullName>
    </submittedName>
</protein>
<keyword evidence="1" id="KW-0472">Membrane</keyword>
<feature type="transmembrane region" description="Helical" evidence="1">
    <location>
        <begin position="76"/>
        <end position="99"/>
    </location>
</feature>
<keyword evidence="1" id="KW-1133">Transmembrane helix</keyword>
<evidence type="ECO:0000313" key="2">
    <source>
        <dbReference type="EMBL" id="KRM79341.1"/>
    </source>
</evidence>
<dbReference type="Proteomes" id="UP000051813">
    <property type="component" value="Unassembled WGS sequence"/>
</dbReference>
<dbReference type="RefSeq" id="WP_057755418.1">
    <property type="nucleotide sequence ID" value="NZ_AYYK01000004.1"/>
</dbReference>
<sequence length="137" mass="16204">MKLFIKNHLYAIFVVLLVLVAGGAYLASHSEPVVAFSTQQRHLVRHEKDENKLTMVEQYFEKKLARRFTVKEVKEISMFVIIAALILLICQPLILWYVISGRQKQKHSPDSDEHHFMHHYQNPYRIDHDTDKNFKIM</sequence>
<keyword evidence="3" id="KW-1185">Reference proteome</keyword>
<organism evidence="2 3">
    <name type="scientific">Lapidilactobacillus dextrinicus DSM 20335</name>
    <dbReference type="NCBI Taxonomy" id="1423738"/>
    <lineage>
        <taxon>Bacteria</taxon>
        <taxon>Bacillati</taxon>
        <taxon>Bacillota</taxon>
        <taxon>Bacilli</taxon>
        <taxon>Lactobacillales</taxon>
        <taxon>Lactobacillaceae</taxon>
        <taxon>Lapidilactobacillus</taxon>
    </lineage>
</organism>